<evidence type="ECO:0000256" key="1">
    <source>
        <dbReference type="SAM" id="MobiDB-lite"/>
    </source>
</evidence>
<name>A0A426WWB1_ENSVE</name>
<dbReference type="EMBL" id="AMZH03038756">
    <property type="protein sequence ID" value="RRT31501.1"/>
    <property type="molecule type" value="Genomic_DNA"/>
</dbReference>
<organism evidence="2 3">
    <name type="scientific">Ensete ventricosum</name>
    <name type="common">Abyssinian banana</name>
    <name type="synonym">Musa ensete</name>
    <dbReference type="NCBI Taxonomy" id="4639"/>
    <lineage>
        <taxon>Eukaryota</taxon>
        <taxon>Viridiplantae</taxon>
        <taxon>Streptophyta</taxon>
        <taxon>Embryophyta</taxon>
        <taxon>Tracheophyta</taxon>
        <taxon>Spermatophyta</taxon>
        <taxon>Magnoliopsida</taxon>
        <taxon>Liliopsida</taxon>
        <taxon>Zingiberales</taxon>
        <taxon>Musaceae</taxon>
        <taxon>Ensete</taxon>
    </lineage>
</organism>
<accession>A0A426WWB1</accession>
<dbReference type="PANTHER" id="PTHR33223">
    <property type="entry name" value="CCHC-TYPE DOMAIN-CONTAINING PROTEIN"/>
    <property type="match status" value="1"/>
</dbReference>
<dbReference type="PANTHER" id="PTHR33223:SF10">
    <property type="entry name" value="AMINOTRANSFERASE-LIKE PLANT MOBILE DOMAIN-CONTAINING PROTEIN"/>
    <property type="match status" value="1"/>
</dbReference>
<feature type="compositionally biased region" description="Basic and acidic residues" evidence="1">
    <location>
        <begin position="223"/>
        <end position="239"/>
    </location>
</feature>
<sequence>MTSIDLIATSSRSQITGPLTWSTRHGEAGLTQAWRGQRSYDRPNTGKVGKVDITQRQARLAARTMDGTVRCSGMKEVLKSRGEIGESSKGGSPFTLEIQGKPLPANFRLPTFEPYDGSDDLTEHIAAFYAQMALYDTSNALMCRAFPITLRGPARTWVGPRERRASLLVCGTVHLTGPRNSRPPSIPSHPGILDRTETVEVVLVTDRAIARNTTRDSTTGVSIHDRRDVGGRQPGRDEAPPGGAAPRTPPVVVEEEGGQVGHVAVETPPIPLNSTRTKIFFQIWEKSLLKAPNPMKSHSERRDKRRYYRFHREYGHDTEECRDLQYQIEDLIRRGHLRRYVRDQSSLPDS</sequence>
<dbReference type="Proteomes" id="UP000287651">
    <property type="component" value="Unassembled WGS sequence"/>
</dbReference>
<gene>
    <name evidence="2" type="ORF">B296_00037007</name>
</gene>
<protein>
    <recommendedName>
        <fullName evidence="4">Retrotransposon gag domain-containing protein</fullName>
    </recommendedName>
</protein>
<comment type="caution">
    <text evidence="2">The sequence shown here is derived from an EMBL/GenBank/DDBJ whole genome shotgun (WGS) entry which is preliminary data.</text>
</comment>
<evidence type="ECO:0000313" key="3">
    <source>
        <dbReference type="Proteomes" id="UP000287651"/>
    </source>
</evidence>
<feature type="compositionally biased region" description="Low complexity" evidence="1">
    <location>
        <begin position="240"/>
        <end position="250"/>
    </location>
</feature>
<proteinExistence type="predicted"/>
<reference evidence="2 3" key="1">
    <citation type="journal article" date="2014" name="Agronomy (Basel)">
        <title>A Draft Genome Sequence for Ensete ventricosum, the Drought-Tolerant Tree Against Hunger.</title>
        <authorList>
            <person name="Harrison J."/>
            <person name="Moore K.A."/>
            <person name="Paszkiewicz K."/>
            <person name="Jones T."/>
            <person name="Grant M."/>
            <person name="Ambacheew D."/>
            <person name="Muzemil S."/>
            <person name="Studholme D.J."/>
        </authorList>
    </citation>
    <scope>NUCLEOTIDE SEQUENCE [LARGE SCALE GENOMIC DNA]</scope>
</reference>
<dbReference type="AlphaFoldDB" id="A0A426WWB1"/>
<evidence type="ECO:0008006" key="4">
    <source>
        <dbReference type="Google" id="ProtNLM"/>
    </source>
</evidence>
<feature type="region of interest" description="Disordered" evidence="1">
    <location>
        <begin position="213"/>
        <end position="250"/>
    </location>
</feature>
<evidence type="ECO:0000313" key="2">
    <source>
        <dbReference type="EMBL" id="RRT31501.1"/>
    </source>
</evidence>